<dbReference type="SUPFAM" id="SSF48295">
    <property type="entry name" value="TrpR-like"/>
    <property type="match status" value="1"/>
</dbReference>
<proteinExistence type="predicted"/>
<dbReference type="PANTHER" id="PTHR30050">
    <property type="entry name" value="CHROMOSOMAL REPLICATION INITIATOR PROTEIN DNAA"/>
    <property type="match status" value="1"/>
</dbReference>
<dbReference type="Pfam" id="PF08299">
    <property type="entry name" value="Bac_DnaA_C"/>
    <property type="match status" value="1"/>
</dbReference>
<sequence>MSVATREFTSAAELRAHAAAVHARCFNPPVRLAPKSEPVIEEPEIRVFARKVPTWEAHSISFDAHVVEWRDRMGNPPKTYLKDRCRELGIPYAVMIGADRRRKVSDPRQVLMWEIHDKFGLSFPALGRLFGGRDHTTALYSVRKVEAMRGAA</sequence>
<gene>
    <name evidence="2" type="ORF">EHI47_11600</name>
</gene>
<organism evidence="2 3">
    <name type="scientific">Rhizobium leguminosarum</name>
    <dbReference type="NCBI Taxonomy" id="384"/>
    <lineage>
        <taxon>Bacteria</taxon>
        <taxon>Pseudomonadati</taxon>
        <taxon>Pseudomonadota</taxon>
        <taxon>Alphaproteobacteria</taxon>
        <taxon>Hyphomicrobiales</taxon>
        <taxon>Rhizobiaceae</taxon>
        <taxon>Rhizobium/Agrobacterium group</taxon>
        <taxon>Rhizobium</taxon>
    </lineage>
</organism>
<dbReference type="EMBL" id="SBHX01000027">
    <property type="protein sequence ID" value="RWX32022.1"/>
    <property type="molecule type" value="Genomic_DNA"/>
</dbReference>
<dbReference type="InterPro" id="IPR010921">
    <property type="entry name" value="Trp_repressor/repl_initiator"/>
</dbReference>
<dbReference type="GO" id="GO:0006270">
    <property type="term" value="P:DNA replication initiation"/>
    <property type="evidence" value="ECO:0007669"/>
    <property type="project" value="InterPro"/>
</dbReference>
<evidence type="ECO:0000313" key="3">
    <source>
        <dbReference type="Proteomes" id="UP000283817"/>
    </source>
</evidence>
<dbReference type="GO" id="GO:0006275">
    <property type="term" value="P:regulation of DNA replication"/>
    <property type="evidence" value="ECO:0007669"/>
    <property type="project" value="InterPro"/>
</dbReference>
<dbReference type="AlphaFoldDB" id="A0A444I338"/>
<reference evidence="2 3" key="1">
    <citation type="submission" date="2019-01" db="EMBL/GenBank/DDBJ databases">
        <title>RHIZO-ID as a novel technology for direct rhizobia identification.</title>
        <authorList>
            <person name="De Meyer S.E."/>
        </authorList>
    </citation>
    <scope>NUCLEOTIDE SEQUENCE [LARGE SCALE GENOMIC DNA]</scope>
    <source>
        <strain evidence="2 3">WSM448</strain>
    </source>
</reference>
<protein>
    <recommendedName>
        <fullName evidence="1">Chromosomal replication initiator DnaA C-terminal domain-containing protein</fullName>
    </recommendedName>
</protein>
<dbReference type="Gene3D" id="1.10.1750.10">
    <property type="match status" value="1"/>
</dbReference>
<dbReference type="InterPro" id="IPR013159">
    <property type="entry name" value="DnaA_C"/>
</dbReference>
<dbReference type="CDD" id="cd06571">
    <property type="entry name" value="Bac_DnaA_C"/>
    <property type="match status" value="1"/>
</dbReference>
<feature type="domain" description="Chromosomal replication initiator DnaA C-terminal" evidence="1">
    <location>
        <begin position="76"/>
        <end position="145"/>
    </location>
</feature>
<dbReference type="Proteomes" id="UP000283817">
    <property type="component" value="Unassembled WGS sequence"/>
</dbReference>
<accession>A0A444I338</accession>
<evidence type="ECO:0000313" key="2">
    <source>
        <dbReference type="EMBL" id="RWX32022.1"/>
    </source>
</evidence>
<dbReference type="GO" id="GO:0005524">
    <property type="term" value="F:ATP binding"/>
    <property type="evidence" value="ECO:0007669"/>
    <property type="project" value="InterPro"/>
</dbReference>
<dbReference type="PANTHER" id="PTHR30050:SF4">
    <property type="entry name" value="ATP-BINDING PROTEIN RV3427C IN INSERTION SEQUENCE-RELATED"/>
    <property type="match status" value="1"/>
</dbReference>
<name>A0A444I338_RHILE</name>
<dbReference type="GO" id="GO:0043565">
    <property type="term" value="F:sequence-specific DNA binding"/>
    <property type="evidence" value="ECO:0007669"/>
    <property type="project" value="InterPro"/>
</dbReference>
<evidence type="ECO:0000259" key="1">
    <source>
        <dbReference type="SMART" id="SM00760"/>
    </source>
</evidence>
<comment type="caution">
    <text evidence="2">The sequence shown here is derived from an EMBL/GenBank/DDBJ whole genome shotgun (WGS) entry which is preliminary data.</text>
</comment>
<dbReference type="SMART" id="SM00760">
    <property type="entry name" value="Bac_DnaA_C"/>
    <property type="match status" value="1"/>
</dbReference>
<dbReference type="RefSeq" id="WP_128410485.1">
    <property type="nucleotide sequence ID" value="NZ_SBHX01000027.1"/>
</dbReference>